<evidence type="ECO:0000256" key="1">
    <source>
        <dbReference type="ARBA" id="ARBA00008798"/>
    </source>
</evidence>
<evidence type="ECO:0000256" key="2">
    <source>
        <dbReference type="ARBA" id="ARBA00022478"/>
    </source>
</evidence>
<protein>
    <recommendedName>
        <fullName evidence="9">RNA polymerase sigma-54 factor</fullName>
    </recommendedName>
</protein>
<feature type="domain" description="RNA polymerase sigma factor 54 core-binding" evidence="12">
    <location>
        <begin position="135"/>
        <end position="322"/>
    </location>
</feature>
<dbReference type="PIRSF" id="PIRSF000774">
    <property type="entry name" value="RpoN"/>
    <property type="match status" value="1"/>
</dbReference>
<evidence type="ECO:0000256" key="10">
    <source>
        <dbReference type="SAM" id="MobiDB-lite"/>
    </source>
</evidence>
<dbReference type="NCBIfam" id="NF004596">
    <property type="entry name" value="PRK05932.1-3"/>
    <property type="match status" value="1"/>
</dbReference>
<feature type="region of interest" description="Disordered" evidence="10">
    <location>
        <begin position="46"/>
        <end position="109"/>
    </location>
</feature>
<feature type="domain" description="RNA polymerase sigma factor 54 DNA-binding" evidence="11">
    <location>
        <begin position="337"/>
        <end position="496"/>
    </location>
</feature>
<keyword evidence="14" id="KW-1185">Reference proteome</keyword>
<comment type="similarity">
    <text evidence="1 9">Belongs to the sigma-54 factor family.</text>
</comment>
<dbReference type="GO" id="GO:0003677">
    <property type="term" value="F:DNA binding"/>
    <property type="evidence" value="ECO:0007669"/>
    <property type="project" value="UniProtKB-KW"/>
</dbReference>
<dbReference type="PROSITE" id="PS50044">
    <property type="entry name" value="SIGMA54_3"/>
    <property type="match status" value="1"/>
</dbReference>
<accession>A0A239PLC7</accession>
<evidence type="ECO:0000256" key="8">
    <source>
        <dbReference type="ARBA" id="ARBA00023163"/>
    </source>
</evidence>
<evidence type="ECO:0000256" key="4">
    <source>
        <dbReference type="ARBA" id="ARBA00022695"/>
    </source>
</evidence>
<organism evidence="13 14">
    <name type="scientific">Amphiplicatus metriothermophilus</name>
    <dbReference type="NCBI Taxonomy" id="1519374"/>
    <lineage>
        <taxon>Bacteria</taxon>
        <taxon>Pseudomonadati</taxon>
        <taxon>Pseudomonadota</taxon>
        <taxon>Alphaproteobacteria</taxon>
        <taxon>Parvularculales</taxon>
        <taxon>Parvularculaceae</taxon>
        <taxon>Amphiplicatus</taxon>
    </lineage>
</organism>
<evidence type="ECO:0000256" key="5">
    <source>
        <dbReference type="ARBA" id="ARBA00023015"/>
    </source>
</evidence>
<evidence type="ECO:0000313" key="13">
    <source>
        <dbReference type="EMBL" id="SNT68365.1"/>
    </source>
</evidence>
<dbReference type="AlphaFoldDB" id="A0A239PLC7"/>
<keyword evidence="3 9" id="KW-0808">Transferase</keyword>
<evidence type="ECO:0000256" key="9">
    <source>
        <dbReference type="PIRNR" id="PIRNR000774"/>
    </source>
</evidence>
<dbReference type="Proteomes" id="UP000198346">
    <property type="component" value="Unassembled WGS sequence"/>
</dbReference>
<dbReference type="RefSeq" id="WP_089411314.1">
    <property type="nucleotide sequence ID" value="NZ_FZQA01000001.1"/>
</dbReference>
<dbReference type="PANTHER" id="PTHR32248">
    <property type="entry name" value="RNA POLYMERASE SIGMA-54 FACTOR"/>
    <property type="match status" value="1"/>
</dbReference>
<gene>
    <name evidence="13" type="ORF">SAMN06297382_0867</name>
</gene>
<keyword evidence="7 9" id="KW-0238">DNA-binding</keyword>
<keyword evidence="4 9" id="KW-0548">Nucleotidyltransferase</keyword>
<keyword evidence="2 9" id="KW-0240">DNA-directed RNA polymerase</keyword>
<dbReference type="Pfam" id="PF00309">
    <property type="entry name" value="Sigma54_AID"/>
    <property type="match status" value="1"/>
</dbReference>
<evidence type="ECO:0000259" key="12">
    <source>
        <dbReference type="Pfam" id="PF04963"/>
    </source>
</evidence>
<dbReference type="PROSITE" id="PS00717">
    <property type="entry name" value="SIGMA54_1"/>
    <property type="match status" value="1"/>
</dbReference>
<dbReference type="NCBIfam" id="NF009118">
    <property type="entry name" value="PRK12469.1"/>
    <property type="match status" value="1"/>
</dbReference>
<dbReference type="GO" id="GO:0000428">
    <property type="term" value="C:DNA-directed RNA polymerase complex"/>
    <property type="evidence" value="ECO:0007669"/>
    <property type="project" value="UniProtKB-KW"/>
</dbReference>
<dbReference type="Pfam" id="PF04552">
    <property type="entry name" value="Sigma54_DBD"/>
    <property type="match status" value="1"/>
</dbReference>
<evidence type="ECO:0000256" key="7">
    <source>
        <dbReference type="ARBA" id="ARBA00023125"/>
    </source>
</evidence>
<comment type="function">
    <text evidence="9">Sigma factors are initiation factors that promote the attachment of RNA polymerase to specific initiation sites and are then released.</text>
</comment>
<dbReference type="GO" id="GO:0006352">
    <property type="term" value="P:DNA-templated transcription initiation"/>
    <property type="evidence" value="ECO:0007669"/>
    <property type="project" value="InterPro"/>
</dbReference>
<keyword evidence="8 9" id="KW-0804">Transcription</keyword>
<evidence type="ECO:0000313" key="14">
    <source>
        <dbReference type="Proteomes" id="UP000198346"/>
    </source>
</evidence>
<evidence type="ECO:0000256" key="6">
    <source>
        <dbReference type="ARBA" id="ARBA00023082"/>
    </source>
</evidence>
<keyword evidence="6 9" id="KW-0731">Sigma factor</keyword>
<dbReference type="PROSITE" id="PS00718">
    <property type="entry name" value="SIGMA54_2"/>
    <property type="match status" value="1"/>
</dbReference>
<reference evidence="13 14" key="1">
    <citation type="submission" date="2017-07" db="EMBL/GenBank/DDBJ databases">
        <authorList>
            <person name="Sun Z.S."/>
            <person name="Albrecht U."/>
            <person name="Echele G."/>
            <person name="Lee C.C."/>
        </authorList>
    </citation>
    <scope>NUCLEOTIDE SEQUENCE [LARGE SCALE GENOMIC DNA]</scope>
    <source>
        <strain evidence="13 14">CGMCC 1.12710</strain>
    </source>
</reference>
<proteinExistence type="inferred from homology"/>
<dbReference type="Gene3D" id="1.10.10.60">
    <property type="entry name" value="Homeodomain-like"/>
    <property type="match status" value="1"/>
</dbReference>
<dbReference type="Gene3D" id="1.10.10.1330">
    <property type="entry name" value="RNA polymerase sigma-54 factor, core-binding domain"/>
    <property type="match status" value="1"/>
</dbReference>
<dbReference type="OrthoDB" id="9814402at2"/>
<evidence type="ECO:0000259" key="11">
    <source>
        <dbReference type="Pfam" id="PF04552"/>
    </source>
</evidence>
<dbReference type="GO" id="GO:0016987">
    <property type="term" value="F:sigma factor activity"/>
    <property type="evidence" value="ECO:0007669"/>
    <property type="project" value="UniProtKB-KW"/>
</dbReference>
<dbReference type="InterPro" id="IPR007046">
    <property type="entry name" value="RNA_pol_sigma_54_core-bd"/>
</dbReference>
<dbReference type="PRINTS" id="PR00045">
    <property type="entry name" value="SIGMA54FCT"/>
</dbReference>
<dbReference type="PANTHER" id="PTHR32248:SF4">
    <property type="entry name" value="RNA POLYMERASE SIGMA-54 FACTOR"/>
    <property type="match status" value="1"/>
</dbReference>
<dbReference type="Pfam" id="PF04963">
    <property type="entry name" value="Sigma54_CBD"/>
    <property type="match status" value="1"/>
</dbReference>
<sequence length="503" mass="55240">MALAPKLELRQSQQLVMTPQLQQAIKLLQLSNIELAAFVEDQLEQNPFLERAPETEEAGEAPDRAERGEGAEESREAAPLDLAREDGAGAAREAMDAADEDAYPSGADPDAGAYRVNEWAAVGEGKAPLDADRQFDATLSKDVSLHEHLIEQLHVATRDAQKLLIGAYLIDLIDEAGYLRESLDLVAERLGADLDAVEETLALIQTFEPSGVGARDLKECLRLQLIERDRLDPAMAAFIDNLELLAKGDLKGLMKATGADEEDVRDMIAEVRALTPKPGAAYGGEPVQVVVPDVFVRAAPDGGWKVELNSDTLPRVLVNQRYYAEVAQAGCKDADKSFLNEHFANANWLAKSLDQRARTILKVASEIVRQQDAFLVYGVKHLRPLNLRAVADAISMHESTVSRVTANKYMATPRGLFEMKYFFTAAIAASDGGEARSAEAVRHRIRELIARETPDSILSDDKIVEILRAEGVDIARRTVAKYRETLNIPSSVQRRRDALKTAI</sequence>
<dbReference type="InterPro" id="IPR038709">
    <property type="entry name" value="RpoN_core-bd_sf"/>
</dbReference>
<dbReference type="GO" id="GO:0016779">
    <property type="term" value="F:nucleotidyltransferase activity"/>
    <property type="evidence" value="ECO:0007669"/>
    <property type="project" value="UniProtKB-KW"/>
</dbReference>
<keyword evidence="5 9" id="KW-0805">Transcription regulation</keyword>
<dbReference type="GO" id="GO:0001216">
    <property type="term" value="F:DNA-binding transcription activator activity"/>
    <property type="evidence" value="ECO:0007669"/>
    <property type="project" value="InterPro"/>
</dbReference>
<name>A0A239PLC7_9PROT</name>
<dbReference type="InterPro" id="IPR007634">
    <property type="entry name" value="RNA_pol_sigma_54_DNA-bd"/>
</dbReference>
<evidence type="ECO:0000256" key="3">
    <source>
        <dbReference type="ARBA" id="ARBA00022679"/>
    </source>
</evidence>
<dbReference type="EMBL" id="FZQA01000001">
    <property type="protein sequence ID" value="SNT68365.1"/>
    <property type="molecule type" value="Genomic_DNA"/>
</dbReference>
<dbReference type="NCBIfam" id="TIGR02395">
    <property type="entry name" value="rpoN_sigma"/>
    <property type="match status" value="1"/>
</dbReference>
<dbReference type="InterPro" id="IPR000394">
    <property type="entry name" value="RNA_pol_sigma_54"/>
</dbReference>
<feature type="compositionally biased region" description="Basic and acidic residues" evidence="10">
    <location>
        <begin position="61"/>
        <end position="87"/>
    </location>
</feature>